<evidence type="ECO:0000313" key="4">
    <source>
        <dbReference type="EMBL" id="SDL64653.1"/>
    </source>
</evidence>
<keyword evidence="2 4" id="KW-0012">Acyltransferase</keyword>
<dbReference type="SUPFAM" id="SSF55729">
    <property type="entry name" value="Acyl-CoA N-acyltransferases (Nat)"/>
    <property type="match status" value="2"/>
</dbReference>
<proteinExistence type="predicted"/>
<reference evidence="5" key="1">
    <citation type="submission" date="2016-10" db="EMBL/GenBank/DDBJ databases">
        <authorList>
            <person name="Varghese N."/>
            <person name="Submissions S."/>
        </authorList>
    </citation>
    <scope>NUCLEOTIDE SEQUENCE [LARGE SCALE GENOMIC DNA]</scope>
    <source>
        <strain evidence="5">DSM 44796</strain>
    </source>
</reference>
<dbReference type="CDD" id="cd04301">
    <property type="entry name" value="NAT_SF"/>
    <property type="match status" value="1"/>
</dbReference>
<gene>
    <name evidence="4" type="ORF">SAMN04488074_112163</name>
</gene>
<dbReference type="RefSeq" id="WP_090009122.1">
    <property type="nucleotide sequence ID" value="NZ_FNET01000012.1"/>
</dbReference>
<dbReference type="Gene3D" id="3.40.630.30">
    <property type="match status" value="1"/>
</dbReference>
<organism evidence="4 5">
    <name type="scientific">Lentzea albidocapillata subsp. violacea</name>
    <dbReference type="NCBI Taxonomy" id="128104"/>
    <lineage>
        <taxon>Bacteria</taxon>
        <taxon>Bacillati</taxon>
        <taxon>Actinomycetota</taxon>
        <taxon>Actinomycetes</taxon>
        <taxon>Pseudonocardiales</taxon>
        <taxon>Pseudonocardiaceae</taxon>
        <taxon>Lentzea</taxon>
    </lineage>
</organism>
<evidence type="ECO:0000313" key="5">
    <source>
        <dbReference type="Proteomes" id="UP000199682"/>
    </source>
</evidence>
<dbReference type="InterPro" id="IPR050832">
    <property type="entry name" value="Bact_Acetyltransf"/>
</dbReference>
<feature type="domain" description="N-acetyltransferase" evidence="3">
    <location>
        <begin position="4"/>
        <end position="180"/>
    </location>
</feature>
<protein>
    <submittedName>
        <fullName evidence="4">L-amino acid N-acyltransferase YncA</fullName>
    </submittedName>
</protein>
<evidence type="ECO:0000259" key="3">
    <source>
        <dbReference type="PROSITE" id="PS51186"/>
    </source>
</evidence>
<name>A0A1G9LRX1_9PSEU</name>
<dbReference type="InterPro" id="IPR000182">
    <property type="entry name" value="GNAT_dom"/>
</dbReference>
<sequence length="322" mass="34903">MANMEIRELDGDDAGTIGALLPGFRETMRVELPDDPPVSPALLGRLLQRRRGTDRVVLAAFDGDVPAGYVKLGLDLGATLDTGHGSLWVFPGHRRAGVGGLLVEASRRALAERGRAVLLVDAPHTEAADRFAESLRGKRIRTNVRSRFVFAAAGQRLPGLAGQTLPGYRLVHWHDHCPDDLAESYARAWSLLDVPINGQAAAGDMTVAGVRAVEAEALRSDHRVHAVAAVREADGEVAGYSTVFVRESPMADAGVTHVLAPHRRRRIGTVLKASLLHRISVEQPHVRLVQAWHDETSEPILRLSRDVGFVPSGSWSTYEFAA</sequence>
<dbReference type="InterPro" id="IPR016181">
    <property type="entry name" value="Acyl_CoA_acyltransferase"/>
</dbReference>
<dbReference type="PANTHER" id="PTHR43877">
    <property type="entry name" value="AMINOALKYLPHOSPHONATE N-ACETYLTRANSFERASE-RELATED-RELATED"/>
    <property type="match status" value="1"/>
</dbReference>
<dbReference type="EMBL" id="FNET01000012">
    <property type="protein sequence ID" value="SDL64653.1"/>
    <property type="molecule type" value="Genomic_DNA"/>
</dbReference>
<dbReference type="AlphaFoldDB" id="A0A1G9LRX1"/>
<accession>A0A1G9LRX1</accession>
<evidence type="ECO:0000256" key="1">
    <source>
        <dbReference type="ARBA" id="ARBA00022679"/>
    </source>
</evidence>
<dbReference type="PROSITE" id="PS51186">
    <property type="entry name" value="GNAT"/>
    <property type="match status" value="1"/>
</dbReference>
<dbReference type="GO" id="GO:0016747">
    <property type="term" value="F:acyltransferase activity, transferring groups other than amino-acyl groups"/>
    <property type="evidence" value="ECO:0007669"/>
    <property type="project" value="InterPro"/>
</dbReference>
<dbReference type="Proteomes" id="UP000199682">
    <property type="component" value="Unassembled WGS sequence"/>
</dbReference>
<evidence type="ECO:0000256" key="2">
    <source>
        <dbReference type="ARBA" id="ARBA00023315"/>
    </source>
</evidence>
<keyword evidence="1 4" id="KW-0808">Transferase</keyword>
<dbReference type="Pfam" id="PF00583">
    <property type="entry name" value="Acetyltransf_1"/>
    <property type="match status" value="1"/>
</dbReference>